<comment type="caution">
    <text evidence="2">The sequence shown here is derived from an EMBL/GenBank/DDBJ whole genome shotgun (WGS) entry which is preliminary data.</text>
</comment>
<dbReference type="InterPro" id="IPR052396">
    <property type="entry name" value="Meiotic_Drive_Suppr_Kinase"/>
</dbReference>
<gene>
    <name evidence="2" type="ORF">Cpir12675_003927</name>
</gene>
<evidence type="ECO:0000313" key="2">
    <source>
        <dbReference type="EMBL" id="KAL1893859.1"/>
    </source>
</evidence>
<dbReference type="PANTHER" id="PTHR37171">
    <property type="entry name" value="SERINE/THREONINE-PROTEIN KINASE YRZF-RELATED"/>
    <property type="match status" value="1"/>
</dbReference>
<accession>A0ABR3YZQ1</accession>
<protein>
    <recommendedName>
        <fullName evidence="4">Protein kinase domain-containing protein</fullName>
    </recommendedName>
</protein>
<keyword evidence="3" id="KW-1185">Reference proteome</keyword>
<dbReference type="Gene3D" id="1.10.510.10">
    <property type="entry name" value="Transferase(Phosphotransferase) domain 1"/>
    <property type="match status" value="1"/>
</dbReference>
<reference evidence="2 3" key="1">
    <citation type="journal article" date="2024" name="IMA Fungus">
        <title>IMA Genome - F19 : A genome assembly and annotation guide to empower mycologists, including annotated draft genome sequences of Ceratocystis pirilliformis, Diaporthe australafricana, Fusarium ophioides, Paecilomyces lecythidis, and Sporothrix stenoceras.</title>
        <authorList>
            <person name="Aylward J."/>
            <person name="Wilson A.M."/>
            <person name="Visagie C.M."/>
            <person name="Spraker J."/>
            <person name="Barnes I."/>
            <person name="Buitendag C."/>
            <person name="Ceriani C."/>
            <person name="Del Mar Angel L."/>
            <person name="du Plessis D."/>
            <person name="Fuchs T."/>
            <person name="Gasser K."/>
            <person name="Kramer D."/>
            <person name="Li W."/>
            <person name="Munsamy K."/>
            <person name="Piso A."/>
            <person name="Price J.L."/>
            <person name="Sonnekus B."/>
            <person name="Thomas C."/>
            <person name="van der Nest A."/>
            <person name="van Dijk A."/>
            <person name="van Heerden A."/>
            <person name="van Vuuren N."/>
            <person name="Yilmaz N."/>
            <person name="Duong T.A."/>
            <person name="van der Merwe N.A."/>
            <person name="Wingfield M.J."/>
            <person name="Wingfield B.D."/>
        </authorList>
    </citation>
    <scope>NUCLEOTIDE SEQUENCE [LARGE SCALE GENOMIC DNA]</scope>
    <source>
        <strain evidence="2 3">CMW 12675</strain>
    </source>
</reference>
<feature type="region of interest" description="Disordered" evidence="1">
    <location>
        <begin position="27"/>
        <end position="52"/>
    </location>
</feature>
<dbReference type="PANTHER" id="PTHR37171:SF1">
    <property type="entry name" value="SERINE_THREONINE-PROTEIN KINASE YRZF-RELATED"/>
    <property type="match status" value="1"/>
</dbReference>
<dbReference type="SUPFAM" id="SSF56112">
    <property type="entry name" value="Protein kinase-like (PK-like)"/>
    <property type="match status" value="1"/>
</dbReference>
<evidence type="ECO:0000313" key="3">
    <source>
        <dbReference type="Proteomes" id="UP001583280"/>
    </source>
</evidence>
<feature type="compositionally biased region" description="Low complexity" evidence="1">
    <location>
        <begin position="27"/>
        <end position="50"/>
    </location>
</feature>
<evidence type="ECO:0008006" key="4">
    <source>
        <dbReference type="Google" id="ProtNLM"/>
    </source>
</evidence>
<proteinExistence type="predicted"/>
<dbReference type="Proteomes" id="UP001583280">
    <property type="component" value="Unassembled WGS sequence"/>
</dbReference>
<sequence length="320" mass="34160">MPSPSSSPRQLSTCPCATTMDPPCLSPPRASLSSVSSVPSLPLSPQHVPLPSSPPISPTQLVLPRLSPPPAVADSYLCIKPPFAPLWHPNKVLMSALQPIKELRPGIVECIWPPQNHAPSIAQANSPQRPAKSPPNSAVVKVAATEGQMLLLAHEAAVYHRIEQFRPPAPIGPRGSPTIDACLGLAAAIAPKFLGHVIDPEGRAVGFVLEKVDGRHARRPAVSGATVGGCKHSPFADSAVGKALELEGDTGACRRALERLHLLGIAHCDVHCENFLIRDDGGAIVLDFEYSRVNAREDEIQREMEELEKSLAQKPRRPVG</sequence>
<evidence type="ECO:0000256" key="1">
    <source>
        <dbReference type="SAM" id="MobiDB-lite"/>
    </source>
</evidence>
<dbReference type="InterPro" id="IPR011009">
    <property type="entry name" value="Kinase-like_dom_sf"/>
</dbReference>
<dbReference type="EMBL" id="JAWDJO010000101">
    <property type="protein sequence ID" value="KAL1893859.1"/>
    <property type="molecule type" value="Genomic_DNA"/>
</dbReference>
<name>A0ABR3YZQ1_9PEZI</name>
<organism evidence="2 3">
    <name type="scientific">Ceratocystis pirilliformis</name>
    <dbReference type="NCBI Taxonomy" id="259994"/>
    <lineage>
        <taxon>Eukaryota</taxon>
        <taxon>Fungi</taxon>
        <taxon>Dikarya</taxon>
        <taxon>Ascomycota</taxon>
        <taxon>Pezizomycotina</taxon>
        <taxon>Sordariomycetes</taxon>
        <taxon>Hypocreomycetidae</taxon>
        <taxon>Microascales</taxon>
        <taxon>Ceratocystidaceae</taxon>
        <taxon>Ceratocystis</taxon>
    </lineage>
</organism>